<evidence type="ECO:0000313" key="3">
    <source>
        <dbReference type="Proteomes" id="UP000887566"/>
    </source>
</evidence>
<evidence type="ECO:0000256" key="1">
    <source>
        <dbReference type="ARBA" id="ARBA00022737"/>
    </source>
</evidence>
<keyword evidence="3" id="KW-1185">Reference proteome</keyword>
<dbReference type="GO" id="GO:0030239">
    <property type="term" value="P:myofibril assembly"/>
    <property type="evidence" value="ECO:0007669"/>
    <property type="project" value="TreeGrafter"/>
</dbReference>
<dbReference type="CDD" id="cd11280">
    <property type="entry name" value="gelsolin_like"/>
    <property type="match status" value="1"/>
</dbReference>
<reference evidence="4" key="1">
    <citation type="submission" date="2022-11" db="UniProtKB">
        <authorList>
            <consortium name="WormBaseParasite"/>
        </authorList>
    </citation>
    <scope>IDENTIFICATION</scope>
</reference>
<dbReference type="GO" id="GO:0005737">
    <property type="term" value="C:cytoplasm"/>
    <property type="evidence" value="ECO:0007669"/>
    <property type="project" value="TreeGrafter"/>
</dbReference>
<evidence type="ECO:0000256" key="2">
    <source>
        <dbReference type="SAM" id="MobiDB-lite"/>
    </source>
</evidence>
<dbReference type="GO" id="GO:0005546">
    <property type="term" value="F:phosphatidylinositol-4,5-bisphosphate binding"/>
    <property type="evidence" value="ECO:0007669"/>
    <property type="project" value="TreeGrafter"/>
</dbReference>
<keyword evidence="1" id="KW-0677">Repeat</keyword>
<dbReference type="PANTHER" id="PTHR11977">
    <property type="entry name" value="VILLIN"/>
    <property type="match status" value="1"/>
</dbReference>
<accession>A0A914VR85</accession>
<proteinExistence type="predicted"/>
<feature type="compositionally biased region" description="Basic and acidic residues" evidence="2">
    <location>
        <begin position="26"/>
        <end position="39"/>
    </location>
</feature>
<dbReference type="GO" id="GO:0015629">
    <property type="term" value="C:actin cytoskeleton"/>
    <property type="evidence" value="ECO:0007669"/>
    <property type="project" value="TreeGrafter"/>
</dbReference>
<protein>
    <submittedName>
        <fullName evidence="4">Uncharacterized protein</fullName>
    </submittedName>
</protein>
<dbReference type="InterPro" id="IPR029006">
    <property type="entry name" value="ADF-H/Gelsolin-like_dom_sf"/>
</dbReference>
<dbReference type="Gene3D" id="3.40.20.10">
    <property type="entry name" value="Severin"/>
    <property type="match status" value="1"/>
</dbReference>
<dbReference type="GO" id="GO:0005634">
    <property type="term" value="C:nucleus"/>
    <property type="evidence" value="ECO:0007669"/>
    <property type="project" value="TreeGrafter"/>
</dbReference>
<dbReference type="WBParaSite" id="PSAMB.scaffold22730size478.g38699.t1">
    <property type="protein sequence ID" value="PSAMB.scaffold22730size478.g38699.t1"/>
    <property type="gene ID" value="PSAMB.scaffold22730size478.g38699"/>
</dbReference>
<dbReference type="GO" id="GO:0051015">
    <property type="term" value="F:actin filament binding"/>
    <property type="evidence" value="ECO:0007669"/>
    <property type="project" value="InterPro"/>
</dbReference>
<dbReference type="GO" id="GO:0008154">
    <property type="term" value="P:actin polymerization or depolymerization"/>
    <property type="evidence" value="ECO:0007669"/>
    <property type="project" value="TreeGrafter"/>
</dbReference>
<evidence type="ECO:0000313" key="4">
    <source>
        <dbReference type="WBParaSite" id="PSAMB.scaffold22730size478.g38699.t1"/>
    </source>
</evidence>
<name>A0A914VR85_9BILA</name>
<dbReference type="Proteomes" id="UP000887566">
    <property type="component" value="Unplaced"/>
</dbReference>
<feature type="region of interest" description="Disordered" evidence="2">
    <location>
        <begin position="1"/>
        <end position="39"/>
    </location>
</feature>
<dbReference type="GO" id="GO:0051016">
    <property type="term" value="P:barbed-end actin filament capping"/>
    <property type="evidence" value="ECO:0007669"/>
    <property type="project" value="TreeGrafter"/>
</dbReference>
<organism evidence="3 4">
    <name type="scientific">Plectus sambesii</name>
    <dbReference type="NCBI Taxonomy" id="2011161"/>
    <lineage>
        <taxon>Eukaryota</taxon>
        <taxon>Metazoa</taxon>
        <taxon>Ecdysozoa</taxon>
        <taxon>Nematoda</taxon>
        <taxon>Chromadorea</taxon>
        <taxon>Plectida</taxon>
        <taxon>Plectina</taxon>
        <taxon>Plectoidea</taxon>
        <taxon>Plectidae</taxon>
        <taxon>Plectus</taxon>
    </lineage>
</organism>
<dbReference type="GO" id="GO:0051014">
    <property type="term" value="P:actin filament severing"/>
    <property type="evidence" value="ECO:0007669"/>
    <property type="project" value="TreeGrafter"/>
</dbReference>
<dbReference type="SUPFAM" id="SSF55753">
    <property type="entry name" value="Actin depolymerizing proteins"/>
    <property type="match status" value="1"/>
</dbReference>
<sequence length="116" mass="13506">LCRYYVPPDDEGDSDKSGSEDDEEGEAKAKKPSDTADKPDDFQCVVYFWQGRDAGNMGWLTFTFSLQKKFESLFKDKLEVVRMYQQQENHKFLSHFKKKFLIRRGRRGLTLNLGGI</sequence>
<dbReference type="AlphaFoldDB" id="A0A914VR85"/>
<dbReference type="PANTHER" id="PTHR11977:SF51">
    <property type="entry name" value="PROTEIN FLIGHTLESS-1 HOMOLOG"/>
    <property type="match status" value="1"/>
</dbReference>
<dbReference type="InterPro" id="IPR007122">
    <property type="entry name" value="Villin/Gelsolin"/>
</dbReference>